<proteinExistence type="predicted"/>
<feature type="chain" id="PRO_5042960306" evidence="1">
    <location>
        <begin position="16"/>
        <end position="143"/>
    </location>
</feature>
<evidence type="ECO:0000313" key="2">
    <source>
        <dbReference type="EMBL" id="KAK4031717.1"/>
    </source>
</evidence>
<accession>A0AAN6P6I5</accession>
<sequence>MKLVAALSFVALAAAAAVDPRGSCHGNNCNRAVTGTRDGLLPLTERSSLCASFLLTTVTPAASTVTVTVEEIHTTAAPTPAKRGLDGRQVTVVPSSIPEFADNCADAAEFISACSCFGVTGSVTTAPAPTVTVTTTVDYCEDI</sequence>
<dbReference type="EMBL" id="MU854720">
    <property type="protein sequence ID" value="KAK4031717.1"/>
    <property type="molecule type" value="Genomic_DNA"/>
</dbReference>
<comment type="caution">
    <text evidence="2">The sequence shown here is derived from an EMBL/GenBank/DDBJ whole genome shotgun (WGS) entry which is preliminary data.</text>
</comment>
<dbReference type="AlphaFoldDB" id="A0AAN6P6I5"/>
<feature type="signal peptide" evidence="1">
    <location>
        <begin position="1"/>
        <end position="15"/>
    </location>
</feature>
<name>A0AAN6P6I5_9PEZI</name>
<dbReference type="Proteomes" id="UP001303115">
    <property type="component" value="Unassembled WGS sequence"/>
</dbReference>
<reference evidence="3" key="1">
    <citation type="journal article" date="2023" name="Mol. Phylogenet. Evol.">
        <title>Genome-scale phylogeny and comparative genomics of the fungal order Sordariales.</title>
        <authorList>
            <person name="Hensen N."/>
            <person name="Bonometti L."/>
            <person name="Westerberg I."/>
            <person name="Brannstrom I.O."/>
            <person name="Guillou S."/>
            <person name="Cros-Aarteil S."/>
            <person name="Calhoun S."/>
            <person name="Haridas S."/>
            <person name="Kuo A."/>
            <person name="Mondo S."/>
            <person name="Pangilinan J."/>
            <person name="Riley R."/>
            <person name="LaButti K."/>
            <person name="Andreopoulos B."/>
            <person name="Lipzen A."/>
            <person name="Chen C."/>
            <person name="Yan M."/>
            <person name="Daum C."/>
            <person name="Ng V."/>
            <person name="Clum A."/>
            <person name="Steindorff A."/>
            <person name="Ohm R.A."/>
            <person name="Martin F."/>
            <person name="Silar P."/>
            <person name="Natvig D.O."/>
            <person name="Lalanne C."/>
            <person name="Gautier V."/>
            <person name="Ament-Velasquez S.L."/>
            <person name="Kruys A."/>
            <person name="Hutchinson M.I."/>
            <person name="Powell A.J."/>
            <person name="Barry K."/>
            <person name="Miller A.N."/>
            <person name="Grigoriev I.V."/>
            <person name="Debuchy R."/>
            <person name="Gladieux P."/>
            <person name="Hiltunen Thoren M."/>
            <person name="Johannesson H."/>
        </authorList>
    </citation>
    <scope>NUCLEOTIDE SEQUENCE [LARGE SCALE GENOMIC DNA]</scope>
    <source>
        <strain evidence="3">CBS 284.82</strain>
    </source>
</reference>
<organism evidence="2 3">
    <name type="scientific">Parachaetomium inaequale</name>
    <dbReference type="NCBI Taxonomy" id="2588326"/>
    <lineage>
        <taxon>Eukaryota</taxon>
        <taxon>Fungi</taxon>
        <taxon>Dikarya</taxon>
        <taxon>Ascomycota</taxon>
        <taxon>Pezizomycotina</taxon>
        <taxon>Sordariomycetes</taxon>
        <taxon>Sordariomycetidae</taxon>
        <taxon>Sordariales</taxon>
        <taxon>Chaetomiaceae</taxon>
        <taxon>Parachaetomium</taxon>
    </lineage>
</organism>
<gene>
    <name evidence="2" type="ORF">C8A01DRAFT_21118</name>
</gene>
<evidence type="ECO:0000313" key="3">
    <source>
        <dbReference type="Proteomes" id="UP001303115"/>
    </source>
</evidence>
<evidence type="ECO:0000256" key="1">
    <source>
        <dbReference type="SAM" id="SignalP"/>
    </source>
</evidence>
<keyword evidence="1" id="KW-0732">Signal</keyword>
<protein>
    <submittedName>
        <fullName evidence="2">Uncharacterized protein</fullName>
    </submittedName>
</protein>
<keyword evidence="3" id="KW-1185">Reference proteome</keyword>